<keyword evidence="6" id="KW-1185">Reference proteome</keyword>
<proteinExistence type="inferred from homology"/>
<evidence type="ECO:0000259" key="3">
    <source>
        <dbReference type="PROSITE" id="PS50164"/>
    </source>
</evidence>
<accession>A0A378KPD4</accession>
<comment type="similarity">
    <text evidence="1">Belongs to the UPF0213 family.</text>
</comment>
<evidence type="ECO:0000313" key="6">
    <source>
        <dbReference type="Proteomes" id="UP000054639"/>
    </source>
</evidence>
<dbReference type="Proteomes" id="UP000254230">
    <property type="component" value="Unassembled WGS sequence"/>
</dbReference>
<protein>
    <submittedName>
        <fullName evidence="5">Nuclease</fullName>
    </submittedName>
</protein>
<dbReference type="Gene3D" id="3.40.1440.10">
    <property type="entry name" value="GIY-YIG endonuclease"/>
    <property type="match status" value="1"/>
</dbReference>
<dbReference type="InterPro" id="IPR000305">
    <property type="entry name" value="GIY-YIG_endonuc"/>
</dbReference>
<reference evidence="5 7" key="2">
    <citation type="submission" date="2018-06" db="EMBL/GenBank/DDBJ databases">
        <authorList>
            <consortium name="Pathogen Informatics"/>
            <person name="Doyle S."/>
        </authorList>
    </citation>
    <scope>NUCLEOTIDE SEQUENCE [LARGE SCALE GENOMIC DNA]</scope>
    <source>
        <strain evidence="5 7">NCTC12376</strain>
    </source>
</reference>
<dbReference type="PROSITE" id="PS50164">
    <property type="entry name" value="GIY_YIG"/>
    <property type="match status" value="1"/>
</dbReference>
<dbReference type="PANTHER" id="PTHR34477:SF1">
    <property type="entry name" value="UPF0213 PROTEIN YHBQ"/>
    <property type="match status" value="1"/>
</dbReference>
<dbReference type="RefSeq" id="WP_058474383.1">
    <property type="nucleotide sequence ID" value="NZ_CAAAIL010000008.1"/>
</dbReference>
<reference evidence="4 6" key="1">
    <citation type="submission" date="2015-11" db="EMBL/GenBank/DDBJ databases">
        <title>Genomic analysis of 38 Legionella species identifies large and diverse effector repertoires.</title>
        <authorList>
            <person name="Burstein D."/>
            <person name="Amaro F."/>
            <person name="Zusman T."/>
            <person name="Lifshitz Z."/>
            <person name="Cohen O."/>
            <person name="Gilbert J.A."/>
            <person name="Pupko T."/>
            <person name="Shuman H.A."/>
            <person name="Segal G."/>
        </authorList>
    </citation>
    <scope>NUCLEOTIDE SEQUENCE [LARGE SCALE GENOMIC DNA]</scope>
    <source>
        <strain evidence="4 6">ATCC 49507</strain>
    </source>
</reference>
<dbReference type="Proteomes" id="UP000054639">
    <property type="component" value="Unassembled WGS sequence"/>
</dbReference>
<evidence type="ECO:0000256" key="2">
    <source>
        <dbReference type="SAM" id="MobiDB-lite"/>
    </source>
</evidence>
<gene>
    <name evidence="4" type="ORF">Lqua_2250</name>
    <name evidence="5" type="ORF">NCTC12376_00546</name>
</gene>
<organism evidence="5 7">
    <name type="scientific">Legionella quateirensis</name>
    <dbReference type="NCBI Taxonomy" id="45072"/>
    <lineage>
        <taxon>Bacteria</taxon>
        <taxon>Pseudomonadati</taxon>
        <taxon>Pseudomonadota</taxon>
        <taxon>Gammaproteobacteria</taxon>
        <taxon>Legionellales</taxon>
        <taxon>Legionellaceae</taxon>
        <taxon>Legionella</taxon>
    </lineage>
</organism>
<dbReference type="EMBL" id="UGOW01000001">
    <property type="protein sequence ID" value="STY16754.1"/>
    <property type="molecule type" value="Genomic_DNA"/>
</dbReference>
<sequence>MSKKDYWVYILLCENQSYYTGYTDNLEKRFLSHLNGTGGCKYTRSFKPLHIAQCWIIDGDKPLAMKLERDIKKKSKQQKLELIQQPSALSTDPRVQPFNPIPFRSIQSSNDPV</sequence>
<evidence type="ECO:0000313" key="4">
    <source>
        <dbReference type="EMBL" id="KTD47856.1"/>
    </source>
</evidence>
<dbReference type="InterPro" id="IPR035901">
    <property type="entry name" value="GIY-YIG_endonuc_sf"/>
</dbReference>
<feature type="region of interest" description="Disordered" evidence="2">
    <location>
        <begin position="82"/>
        <end position="113"/>
    </location>
</feature>
<dbReference type="OrthoDB" id="9797095at2"/>
<name>A0A378KPD4_9GAMM</name>
<dbReference type="EMBL" id="LNYR01000031">
    <property type="protein sequence ID" value="KTD47856.1"/>
    <property type="molecule type" value="Genomic_DNA"/>
</dbReference>
<dbReference type="AlphaFoldDB" id="A0A378KPD4"/>
<feature type="domain" description="GIY-YIG" evidence="3">
    <location>
        <begin position="4"/>
        <end position="82"/>
    </location>
</feature>
<dbReference type="PANTHER" id="PTHR34477">
    <property type="entry name" value="UPF0213 PROTEIN YHBQ"/>
    <property type="match status" value="1"/>
</dbReference>
<dbReference type="SUPFAM" id="SSF82771">
    <property type="entry name" value="GIY-YIG endonuclease"/>
    <property type="match status" value="1"/>
</dbReference>
<evidence type="ECO:0000256" key="1">
    <source>
        <dbReference type="ARBA" id="ARBA00007435"/>
    </source>
</evidence>
<evidence type="ECO:0000313" key="7">
    <source>
        <dbReference type="Proteomes" id="UP000254230"/>
    </source>
</evidence>
<dbReference type="Pfam" id="PF01541">
    <property type="entry name" value="GIY-YIG"/>
    <property type="match status" value="1"/>
</dbReference>
<dbReference type="InterPro" id="IPR050190">
    <property type="entry name" value="UPF0213_domain"/>
</dbReference>
<evidence type="ECO:0000313" key="5">
    <source>
        <dbReference type="EMBL" id="STY16754.1"/>
    </source>
</evidence>
<dbReference type="CDD" id="cd10456">
    <property type="entry name" value="GIY-YIG_UPF0213"/>
    <property type="match status" value="1"/>
</dbReference>